<dbReference type="HAMAP" id="MF_00582">
    <property type="entry name" value="UPF0215"/>
    <property type="match status" value="1"/>
</dbReference>
<protein>
    <recommendedName>
        <fullName evidence="1">UPF0215 protein Cmaq_1894</fullName>
    </recommendedName>
</protein>
<dbReference type="HOGENOM" id="CLU_095956_0_0_2"/>
<keyword evidence="3" id="KW-1185">Reference proteome</keyword>
<dbReference type="KEGG" id="cma:Cmaq_1894"/>
<dbReference type="Gene3D" id="3.30.2170.10">
    <property type="entry name" value="archaeoglobus fulgidus dsm 4304 superfamily"/>
    <property type="match status" value="1"/>
</dbReference>
<sequence>MGHESLISKRAIRVLGIAESFKLTHPKSILTGVVMRSDFIIDGVVNSYSTVGGMDVTDSIISMFKELNRPDVHAVMIDGCIISFYNIVDIDRLHEELGLPAMCLAFSRNRGNPRAAIVKLFKDYETRLSVLSKIGEPELVNTKYGPIWVRYRGLSYSEARVLITKYQRDGRRPEPLRVSRLISASIFKSIYGN</sequence>
<dbReference type="EMBL" id="CP000852">
    <property type="protein sequence ID" value="ABW02711.1"/>
    <property type="molecule type" value="Genomic_DNA"/>
</dbReference>
<reference evidence="2 3" key="1">
    <citation type="submission" date="2007-10" db="EMBL/GenBank/DDBJ databases">
        <title>Complete sequence of Caldivirga maquilingensis IC-167.</title>
        <authorList>
            <consortium name="US DOE Joint Genome Institute"/>
            <person name="Copeland A."/>
            <person name="Lucas S."/>
            <person name="Lapidus A."/>
            <person name="Barry K."/>
            <person name="Glavina del Rio T."/>
            <person name="Dalin E."/>
            <person name="Tice H."/>
            <person name="Pitluck S."/>
            <person name="Saunders E."/>
            <person name="Brettin T."/>
            <person name="Bruce D."/>
            <person name="Detter J.C."/>
            <person name="Han C."/>
            <person name="Schmutz J."/>
            <person name="Larimer F."/>
            <person name="Land M."/>
            <person name="Hauser L."/>
            <person name="Kyrpides N."/>
            <person name="Ivanova N."/>
            <person name="Biddle J.F."/>
            <person name="Zhang Z."/>
            <person name="Fitz-Gibbon S.T."/>
            <person name="Lowe T.M."/>
            <person name="Saltikov C."/>
            <person name="House C.H."/>
            <person name="Richardson P."/>
        </authorList>
    </citation>
    <scope>NUCLEOTIDE SEQUENCE [LARGE SCALE GENOMIC DNA]</scope>
    <source>
        <strain evidence="3">ATCC 700844 / DSM 13496 / JCM 10307 / IC-167</strain>
    </source>
</reference>
<accession>A8MBH8</accession>
<dbReference type="InterPro" id="IPR002802">
    <property type="entry name" value="Endo_dU"/>
</dbReference>
<proteinExistence type="inferred from homology"/>
<dbReference type="RefSeq" id="WP_012186930.1">
    <property type="nucleotide sequence ID" value="NC_009954.1"/>
</dbReference>
<evidence type="ECO:0000313" key="2">
    <source>
        <dbReference type="EMBL" id="ABW02711.1"/>
    </source>
</evidence>
<dbReference type="PANTHER" id="PTHR39518">
    <property type="entry name" value="UPF0215 PROTEIN MJ1150"/>
    <property type="match status" value="1"/>
</dbReference>
<evidence type="ECO:0000313" key="3">
    <source>
        <dbReference type="Proteomes" id="UP000001137"/>
    </source>
</evidence>
<dbReference type="Pfam" id="PF01949">
    <property type="entry name" value="Endo_dU"/>
    <property type="match status" value="1"/>
</dbReference>
<dbReference type="PANTHER" id="PTHR39518:SF2">
    <property type="entry name" value="UPF0215 PROTEIN MJ1150"/>
    <property type="match status" value="1"/>
</dbReference>
<dbReference type="GeneID" id="5709977"/>
<comment type="similarity">
    <text evidence="1">Belongs to the UPF0215 family.</text>
</comment>
<organism evidence="2 3">
    <name type="scientific">Caldivirga maquilingensis (strain ATCC 700844 / DSM 13496 / JCM 10307 / IC-167)</name>
    <dbReference type="NCBI Taxonomy" id="397948"/>
    <lineage>
        <taxon>Archaea</taxon>
        <taxon>Thermoproteota</taxon>
        <taxon>Thermoprotei</taxon>
        <taxon>Thermoproteales</taxon>
        <taxon>Thermoproteaceae</taxon>
        <taxon>Caldivirga</taxon>
    </lineage>
</organism>
<dbReference type="PIRSF" id="PIRSF006380">
    <property type="entry name" value="UCP006380"/>
    <property type="match status" value="1"/>
</dbReference>
<dbReference type="OrthoDB" id="15207at2157"/>
<evidence type="ECO:0000256" key="1">
    <source>
        <dbReference type="HAMAP-Rule" id="MF_00582"/>
    </source>
</evidence>
<dbReference type="AlphaFoldDB" id="A8MBH8"/>
<dbReference type="Proteomes" id="UP000001137">
    <property type="component" value="Chromosome"/>
</dbReference>
<gene>
    <name evidence="2" type="ordered locus">Cmaq_1894</name>
</gene>
<dbReference type="eggNOG" id="arCOG00928">
    <property type="taxonomic scope" value="Archaea"/>
</dbReference>
<dbReference type="STRING" id="397948.Cmaq_1894"/>
<name>A8MBH8_CALMQ</name>